<comment type="caution">
    <text evidence="4">The sequence shown here is derived from an EMBL/GenBank/DDBJ whole genome shotgun (WGS) entry which is preliminary data.</text>
</comment>
<dbReference type="Gene3D" id="3.40.50.150">
    <property type="entry name" value="Vaccinia Virus protein VP39"/>
    <property type="match status" value="1"/>
</dbReference>
<evidence type="ECO:0000256" key="2">
    <source>
        <dbReference type="ARBA" id="ARBA00022679"/>
    </source>
</evidence>
<gene>
    <name evidence="4" type="ORF">DY240_16680</name>
</gene>
<dbReference type="Proteomes" id="UP000284057">
    <property type="component" value="Unassembled WGS sequence"/>
</dbReference>
<keyword evidence="1 4" id="KW-0489">Methyltransferase</keyword>
<dbReference type="PANTHER" id="PTHR47816:SF4">
    <property type="entry name" value="RIBOSOMAL RNA SMALL SUBUNIT METHYLTRANSFERASE C"/>
    <property type="match status" value="1"/>
</dbReference>
<reference evidence="4 5" key="1">
    <citation type="submission" date="2018-09" db="EMBL/GenBank/DDBJ databases">
        <title>Isolation, diversity and antifungal activity of actinobacteria from wheat.</title>
        <authorList>
            <person name="Han C."/>
        </authorList>
    </citation>
    <scope>NUCLEOTIDE SEQUENCE [LARGE SCALE GENOMIC DNA]</scope>
    <source>
        <strain evidence="4 5">NEAU-YY265</strain>
    </source>
</reference>
<dbReference type="GO" id="GO:0032259">
    <property type="term" value="P:methylation"/>
    <property type="evidence" value="ECO:0007669"/>
    <property type="project" value="UniProtKB-KW"/>
</dbReference>
<dbReference type="Pfam" id="PF05175">
    <property type="entry name" value="MTS"/>
    <property type="match status" value="1"/>
</dbReference>
<evidence type="ECO:0000259" key="3">
    <source>
        <dbReference type="Pfam" id="PF05175"/>
    </source>
</evidence>
<dbReference type="OrthoDB" id="9764961at2"/>
<feature type="domain" description="Methyltransferase small" evidence="3">
    <location>
        <begin position="31"/>
        <end position="196"/>
    </location>
</feature>
<dbReference type="GO" id="GO:0008757">
    <property type="term" value="F:S-adenosylmethionine-dependent methyltransferase activity"/>
    <property type="evidence" value="ECO:0007669"/>
    <property type="project" value="InterPro"/>
</dbReference>
<dbReference type="SUPFAM" id="SSF53335">
    <property type="entry name" value="S-adenosyl-L-methionine-dependent methyltransferases"/>
    <property type="match status" value="1"/>
</dbReference>
<keyword evidence="2 4" id="KW-0808">Transferase</keyword>
<dbReference type="InterPro" id="IPR029063">
    <property type="entry name" value="SAM-dependent_MTases_sf"/>
</dbReference>
<accession>A0A418KP38</accession>
<organism evidence="4 5">
    <name type="scientific">Jiangella rhizosphaerae</name>
    <dbReference type="NCBI Taxonomy" id="2293569"/>
    <lineage>
        <taxon>Bacteria</taxon>
        <taxon>Bacillati</taxon>
        <taxon>Actinomycetota</taxon>
        <taxon>Actinomycetes</taxon>
        <taxon>Jiangellales</taxon>
        <taxon>Jiangellaceae</taxon>
        <taxon>Jiangella</taxon>
    </lineage>
</organism>
<name>A0A418KP38_9ACTN</name>
<dbReference type="RefSeq" id="WP_119660979.1">
    <property type="nucleotide sequence ID" value="NZ_QUAL01000158.1"/>
</dbReference>
<evidence type="ECO:0000256" key="1">
    <source>
        <dbReference type="ARBA" id="ARBA00022603"/>
    </source>
</evidence>
<dbReference type="AlphaFoldDB" id="A0A418KP38"/>
<proteinExistence type="predicted"/>
<dbReference type="InterPro" id="IPR007848">
    <property type="entry name" value="Small_mtfrase_dom"/>
</dbReference>
<dbReference type="EMBL" id="QUAL01000158">
    <property type="protein sequence ID" value="RIQ20840.1"/>
    <property type="molecule type" value="Genomic_DNA"/>
</dbReference>
<evidence type="ECO:0000313" key="5">
    <source>
        <dbReference type="Proteomes" id="UP000284057"/>
    </source>
</evidence>
<dbReference type="PANTHER" id="PTHR47816">
    <property type="entry name" value="RIBOSOMAL RNA SMALL SUBUNIT METHYLTRANSFERASE C"/>
    <property type="match status" value="1"/>
</dbReference>
<sequence>MPEPPEHYYASTPAVASSRRTIEVDLPDVRLRLLTDTGVFSHRQLDPGTRVLLENAPRPAVRGDLLDLGCGYGPIALTLAHRQRRRRVWAVDVNERALELVRENAAAAGLGGVRAALPDAVPDDVRFAAVYSNPPIRVGKAALHDLLLRWLPRLLPGGAAYLVVQRNLGSDSLAKWLSENGFPTRRLLSRHGYRVLEVQPRTSTTTAE</sequence>
<keyword evidence="5" id="KW-1185">Reference proteome</keyword>
<protein>
    <submittedName>
        <fullName evidence="4">Methyltransferase domain-containing protein</fullName>
    </submittedName>
</protein>
<dbReference type="InterPro" id="IPR046977">
    <property type="entry name" value="RsmC/RlmG"/>
</dbReference>
<dbReference type="CDD" id="cd02440">
    <property type="entry name" value="AdoMet_MTases"/>
    <property type="match status" value="1"/>
</dbReference>
<evidence type="ECO:0000313" key="4">
    <source>
        <dbReference type="EMBL" id="RIQ20840.1"/>
    </source>
</evidence>